<evidence type="ECO:0000313" key="3">
    <source>
        <dbReference type="EMBL" id="GIY66359.1"/>
    </source>
</evidence>
<dbReference type="InterPro" id="IPR011074">
    <property type="entry name" value="CRAL/TRIO_N_dom"/>
</dbReference>
<accession>A0AAV4V8Y1</accession>
<comment type="caution">
    <text evidence="3">The sequence shown here is derived from an EMBL/GenBank/DDBJ whole genome shotgun (WGS) entry which is preliminary data.</text>
</comment>
<dbReference type="PANTHER" id="PTHR23324:SF83">
    <property type="entry name" value="SEC14-LIKE PROTEIN 2"/>
    <property type="match status" value="1"/>
</dbReference>
<dbReference type="AlphaFoldDB" id="A0AAV4V8Y1"/>
<dbReference type="GO" id="GO:0005737">
    <property type="term" value="C:cytoplasm"/>
    <property type="evidence" value="ECO:0007669"/>
    <property type="project" value="TreeGrafter"/>
</dbReference>
<dbReference type="Gene3D" id="3.40.525.10">
    <property type="entry name" value="CRAL-TRIO lipid binding domain"/>
    <property type="match status" value="1"/>
</dbReference>
<sequence>MIDHLTAADDRSSSAALNKRRYFKILCLSQTTMNNNIKEFIISSCSYIELNMAHKKCDYSNEEDRKIILKEFRRIVKDILQPHHDDDFLFRWLKARDFDIIKSEKMIRESFKFRKKIGADAILTSAYELPEVFLKYPVTFSLGLDSENSAVRVFLPGICDYKGYVYSLRTMDLMKLLVYFLEYDLKMMHEKKQKIGTLDVKSTFILDFQEFSLKKFYDKAVINAGIQLITMYQDNYPETLKAAYLVNVPSYFNWIFNIFKPFLNAVTLSKIRIYKTDEWQEEVKKTVDLKVLPGFLGGLRADPDGDLRCNDLVNWDAKIPTSYYLKQNMISGTEEDTTMISTTVGQRAIFRVPVEVASSGCILKWIFKTKDYNIRFGLYYKKDEKSKQEAVLPIENVDCQVIPEEGEYICENAGTYILFFDNSYSWMTAKQLLYKVEVEDPNTVETNNN</sequence>
<reference evidence="3 4" key="1">
    <citation type="submission" date="2021-06" db="EMBL/GenBank/DDBJ databases">
        <title>Caerostris darwini draft genome.</title>
        <authorList>
            <person name="Kono N."/>
            <person name="Arakawa K."/>
        </authorList>
    </citation>
    <scope>NUCLEOTIDE SEQUENCE [LARGE SCALE GENOMIC DNA]</scope>
</reference>
<dbReference type="InterPro" id="IPR036598">
    <property type="entry name" value="GOLD_dom_sf"/>
</dbReference>
<dbReference type="InterPro" id="IPR001251">
    <property type="entry name" value="CRAL-TRIO_dom"/>
</dbReference>
<dbReference type="Proteomes" id="UP001054837">
    <property type="component" value="Unassembled WGS sequence"/>
</dbReference>
<gene>
    <name evidence="3" type="primary">SEC14L2</name>
    <name evidence="3" type="ORF">CDAR_22501</name>
</gene>
<dbReference type="SMART" id="SM01100">
    <property type="entry name" value="CRAL_TRIO_N"/>
    <property type="match status" value="1"/>
</dbReference>
<dbReference type="InterPro" id="IPR036865">
    <property type="entry name" value="CRAL-TRIO_dom_sf"/>
</dbReference>
<dbReference type="InterPro" id="IPR009038">
    <property type="entry name" value="GOLD_dom"/>
</dbReference>
<proteinExistence type="predicted"/>
<evidence type="ECO:0000259" key="2">
    <source>
        <dbReference type="PROSITE" id="PS50866"/>
    </source>
</evidence>
<dbReference type="InterPro" id="IPR051064">
    <property type="entry name" value="SEC14/CRAL-TRIO_domain"/>
</dbReference>
<dbReference type="InterPro" id="IPR036273">
    <property type="entry name" value="CRAL/TRIO_N_dom_sf"/>
</dbReference>
<protein>
    <submittedName>
        <fullName evidence="3">SEC14-like protein 2</fullName>
    </submittedName>
</protein>
<dbReference type="PROSITE" id="PS50191">
    <property type="entry name" value="CRAL_TRIO"/>
    <property type="match status" value="1"/>
</dbReference>
<dbReference type="Pfam" id="PF00650">
    <property type="entry name" value="CRAL_TRIO"/>
    <property type="match status" value="1"/>
</dbReference>
<keyword evidence="4" id="KW-1185">Reference proteome</keyword>
<dbReference type="CDD" id="cd00170">
    <property type="entry name" value="SEC14"/>
    <property type="match status" value="1"/>
</dbReference>
<dbReference type="Gene3D" id="2.60.120.680">
    <property type="entry name" value="GOLD domain"/>
    <property type="match status" value="1"/>
</dbReference>
<dbReference type="SUPFAM" id="SSF46938">
    <property type="entry name" value="CRAL/TRIO N-terminal domain"/>
    <property type="match status" value="1"/>
</dbReference>
<dbReference type="PANTHER" id="PTHR23324">
    <property type="entry name" value="SEC14 RELATED PROTEIN"/>
    <property type="match status" value="1"/>
</dbReference>
<feature type="domain" description="GOLD" evidence="2">
    <location>
        <begin position="335"/>
        <end position="438"/>
    </location>
</feature>
<dbReference type="PROSITE" id="PS50866">
    <property type="entry name" value="GOLD"/>
    <property type="match status" value="1"/>
</dbReference>
<dbReference type="EMBL" id="BPLQ01012583">
    <property type="protein sequence ID" value="GIY66359.1"/>
    <property type="molecule type" value="Genomic_DNA"/>
</dbReference>
<organism evidence="3 4">
    <name type="scientific">Caerostris darwini</name>
    <dbReference type="NCBI Taxonomy" id="1538125"/>
    <lineage>
        <taxon>Eukaryota</taxon>
        <taxon>Metazoa</taxon>
        <taxon>Ecdysozoa</taxon>
        <taxon>Arthropoda</taxon>
        <taxon>Chelicerata</taxon>
        <taxon>Arachnida</taxon>
        <taxon>Araneae</taxon>
        <taxon>Araneomorphae</taxon>
        <taxon>Entelegynae</taxon>
        <taxon>Araneoidea</taxon>
        <taxon>Araneidae</taxon>
        <taxon>Caerostris</taxon>
    </lineage>
</organism>
<dbReference type="SUPFAM" id="SSF101576">
    <property type="entry name" value="Supernatant protein factor (SPF), C-terminal domain"/>
    <property type="match status" value="1"/>
</dbReference>
<name>A0AAV4V8Y1_9ARAC</name>
<feature type="domain" description="CRAL-TRIO" evidence="1">
    <location>
        <begin position="129"/>
        <end position="304"/>
    </location>
</feature>
<dbReference type="PRINTS" id="PR00180">
    <property type="entry name" value="CRETINALDHBP"/>
</dbReference>
<evidence type="ECO:0000259" key="1">
    <source>
        <dbReference type="PROSITE" id="PS50191"/>
    </source>
</evidence>
<dbReference type="SMART" id="SM00516">
    <property type="entry name" value="SEC14"/>
    <property type="match status" value="1"/>
</dbReference>
<evidence type="ECO:0000313" key="4">
    <source>
        <dbReference type="Proteomes" id="UP001054837"/>
    </source>
</evidence>
<dbReference type="SUPFAM" id="SSF52087">
    <property type="entry name" value="CRAL/TRIO domain"/>
    <property type="match status" value="1"/>
</dbReference>